<dbReference type="Proteomes" id="UP000288259">
    <property type="component" value="Unassembled WGS sequence"/>
</dbReference>
<keyword evidence="3" id="KW-1185">Reference proteome</keyword>
<evidence type="ECO:0008006" key="4">
    <source>
        <dbReference type="Google" id="ProtNLM"/>
    </source>
</evidence>
<organism evidence="2 3">
    <name type="scientific">Pseudidiomarina insulisalsae</name>
    <dbReference type="NCBI Taxonomy" id="575789"/>
    <lineage>
        <taxon>Bacteria</taxon>
        <taxon>Pseudomonadati</taxon>
        <taxon>Pseudomonadota</taxon>
        <taxon>Gammaproteobacteria</taxon>
        <taxon>Alteromonadales</taxon>
        <taxon>Idiomarinaceae</taxon>
        <taxon>Pseudidiomarina</taxon>
    </lineage>
</organism>
<dbReference type="InterPro" id="IPR018681">
    <property type="entry name" value="DUF2165_transmembrane"/>
</dbReference>
<dbReference type="EMBL" id="PIPY01000006">
    <property type="protein sequence ID" value="RUO60599.1"/>
    <property type="molecule type" value="Genomic_DNA"/>
</dbReference>
<feature type="transmembrane region" description="Helical" evidence="1">
    <location>
        <begin position="143"/>
        <end position="160"/>
    </location>
</feature>
<feature type="transmembrane region" description="Helical" evidence="1">
    <location>
        <begin position="103"/>
        <end position="123"/>
    </location>
</feature>
<dbReference type="AlphaFoldDB" id="A0A432YI07"/>
<evidence type="ECO:0000256" key="1">
    <source>
        <dbReference type="SAM" id="Phobius"/>
    </source>
</evidence>
<dbReference type="RefSeq" id="WP_126754541.1">
    <property type="nucleotide sequence ID" value="NZ_PIPY01000006.1"/>
</dbReference>
<keyword evidence="1" id="KW-0472">Membrane</keyword>
<protein>
    <recommendedName>
        <fullName evidence="4">DUF2165 domain-containing protein</fullName>
    </recommendedName>
</protein>
<feature type="transmembrane region" description="Helical" evidence="1">
    <location>
        <begin position="61"/>
        <end position="82"/>
    </location>
</feature>
<name>A0A432YI07_9GAMM</name>
<keyword evidence="1" id="KW-0812">Transmembrane</keyword>
<keyword evidence="1" id="KW-1133">Transmembrane helix</keyword>
<dbReference type="Pfam" id="PF09933">
    <property type="entry name" value="DUF2165"/>
    <property type="match status" value="1"/>
</dbReference>
<comment type="caution">
    <text evidence="2">The sequence shown here is derived from an EMBL/GenBank/DDBJ whole genome shotgun (WGS) entry which is preliminary data.</text>
</comment>
<evidence type="ECO:0000313" key="2">
    <source>
        <dbReference type="EMBL" id="RUO60599.1"/>
    </source>
</evidence>
<sequence>MSLRWIKIILALLLGLMCIAYALQNLVNLAGAHAALSYVLGMQDHTYYPETFAFAVTHPTLTWLALSVVIALELLAGIILLTGSWRLFQARYLPAAGFQQAKYTTLVGAGVGIIVWFGLFQVFGGAFFQMWQTELGDASFDGSFVYLGSIALIALFINQAEPASH</sequence>
<accession>A0A432YI07</accession>
<reference evidence="3" key="1">
    <citation type="journal article" date="2018" name="Front. Microbiol.">
        <title>Genome-Based Analysis Reveals the Taxonomy and Diversity of the Family Idiomarinaceae.</title>
        <authorList>
            <person name="Liu Y."/>
            <person name="Lai Q."/>
            <person name="Shao Z."/>
        </authorList>
    </citation>
    <scope>NUCLEOTIDE SEQUENCE [LARGE SCALE GENOMIC DNA]</scope>
    <source>
        <strain evidence="3">CVS-6</strain>
    </source>
</reference>
<dbReference type="OrthoDB" id="7618855at2"/>
<evidence type="ECO:0000313" key="3">
    <source>
        <dbReference type="Proteomes" id="UP000288259"/>
    </source>
</evidence>
<gene>
    <name evidence="2" type="ORF">CWI71_06985</name>
</gene>
<proteinExistence type="predicted"/>